<name>A0ABX7E4Q7_9BACI</name>
<dbReference type="PANTHER" id="PTHR41786:SF1">
    <property type="entry name" value="6-HYDROXYMETHYLPTERIN DIPHOSPHOKINASE MPTE-LIKE DOMAIN-CONTAINING PROTEIN"/>
    <property type="match status" value="1"/>
</dbReference>
<dbReference type="Pfam" id="PF01973">
    <property type="entry name" value="MptE-like"/>
    <property type="match status" value="1"/>
</dbReference>
<sequence length="609" mass="69568">MLNVNKQIINNMNKELLVTLESQQEMEGLLKVKAKNGLPTLSIARKDKQLFIHSSYNPEKEGLAISEGLEISDGAPIIFLGLGLGYHLPFIIEKFRPKYYYFIELLPSILNCSLENIELKKPIYNRLVNIFLTNLEKNIDEIITTILGESNVPPKLVILPSYQRIFPKEINQFLTTYQRLVTNKYDQVASDYTFQKLWGLNSMNNFPIILETPNLFLNFDRKLFKGKPAIIVGAGPSLAKEIDNLKRIQVEKSAYIFAVGSAINALIEYGIRPHATIAYDPKKENRRVFEKIKQKNIRDIPLIFGSTIGSDSLIDYPGEKIHFINSQDYLNPFLLSSDEDKDIKVINDGPTVTVVALDILSQLECNPIILVGQNLSFEKNARYAKGIQYKPGSAGVSVGPTKIYHVESVTGEKLLSSKEFILAKNSIENYLEENPKLNVINCTKNGASIKYTSFYPLESLLKDFNIGIVNESILKEEKNNYKKSDSIKKITELYIESESFPKALQSISDILNKMDRYRKCKSIQDLHITFNELDRAIHKVIDLTYYKVLVGPMNRLYYENAVKKIQFVNRNKNSILKANEIINVFEHLVNQWWTTHNELSLSLSKISYI</sequence>
<gene>
    <name evidence="2" type="ORF">I5776_04760</name>
</gene>
<dbReference type="RefSeq" id="WP_202779219.1">
    <property type="nucleotide sequence ID" value="NZ_CP065425.1"/>
</dbReference>
<dbReference type="InterPro" id="IPR002826">
    <property type="entry name" value="MptE-like"/>
</dbReference>
<reference evidence="2 3" key="1">
    <citation type="submission" date="2020-11" db="EMBL/GenBank/DDBJ databases">
        <title>Taxonomic evaluation of the Bacillus sporothermodurans group of bacteria based on whole genome sequences.</title>
        <authorList>
            <person name="Fiedler G."/>
            <person name="Herbstmann A.-D."/>
            <person name="Doll E."/>
            <person name="Wenning M."/>
            <person name="Brinks E."/>
            <person name="Kabisch J."/>
            <person name="Breitenwieser F."/>
            <person name="Lappann M."/>
            <person name="Boehnlein C."/>
            <person name="Franz C."/>
        </authorList>
    </citation>
    <scope>NUCLEOTIDE SEQUENCE [LARGE SCALE GENOMIC DNA]</scope>
    <source>
        <strain evidence="2 3">JCM 19841</strain>
    </source>
</reference>
<evidence type="ECO:0000313" key="2">
    <source>
        <dbReference type="EMBL" id="QQZ10273.1"/>
    </source>
</evidence>
<feature type="domain" description="6-hydroxymethylpterin diphosphokinase MptE-like" evidence="1">
    <location>
        <begin position="202"/>
        <end position="379"/>
    </location>
</feature>
<dbReference type="Proteomes" id="UP000595691">
    <property type="component" value="Chromosome"/>
</dbReference>
<keyword evidence="3" id="KW-1185">Reference proteome</keyword>
<protein>
    <submittedName>
        <fullName evidence="2">Motility associated factor glycosyltransferase family protein</fullName>
    </submittedName>
</protein>
<evidence type="ECO:0000259" key="1">
    <source>
        <dbReference type="Pfam" id="PF01973"/>
    </source>
</evidence>
<evidence type="ECO:0000313" key="3">
    <source>
        <dbReference type="Proteomes" id="UP000595691"/>
    </source>
</evidence>
<proteinExistence type="predicted"/>
<dbReference type="PANTHER" id="PTHR41786">
    <property type="entry name" value="MOTILITY ACCESSORY FACTOR MAF"/>
    <property type="match status" value="1"/>
</dbReference>
<organism evidence="2 3">
    <name type="scientific">Heyndrickxia vini</name>
    <dbReference type="NCBI Taxonomy" id="1476025"/>
    <lineage>
        <taxon>Bacteria</taxon>
        <taxon>Bacillati</taxon>
        <taxon>Bacillota</taxon>
        <taxon>Bacilli</taxon>
        <taxon>Bacillales</taxon>
        <taxon>Bacillaceae</taxon>
        <taxon>Heyndrickxia</taxon>
    </lineage>
</organism>
<dbReference type="EMBL" id="CP065425">
    <property type="protein sequence ID" value="QQZ10273.1"/>
    <property type="molecule type" value="Genomic_DNA"/>
</dbReference>
<accession>A0ABX7E4Q7</accession>